<feature type="active site" description="Proton donor" evidence="8">
    <location>
        <position position="132"/>
    </location>
</feature>
<evidence type="ECO:0000256" key="4">
    <source>
        <dbReference type="ARBA" id="ARBA00019595"/>
    </source>
</evidence>
<evidence type="ECO:0000256" key="1">
    <source>
        <dbReference type="ARBA" id="ARBA00001298"/>
    </source>
</evidence>
<dbReference type="EMBL" id="RAQO01000006">
    <property type="protein sequence ID" value="RKF17819.1"/>
    <property type="molecule type" value="Genomic_DNA"/>
</dbReference>
<comment type="function">
    <text evidence="2">Catalyzes the epimerization of the C3' and C5'positions of dTDP-6-deoxy-D-xylo-4-hexulose, forming dTDP-6-deoxy-L-lyxo-4-hexulose.</text>
</comment>
<evidence type="ECO:0000256" key="2">
    <source>
        <dbReference type="ARBA" id="ARBA00001997"/>
    </source>
</evidence>
<sequence>MNIKDLALEGCQLISLPHSIDERGHFVKTFNKELFANTELYEFDLQEEFYTISKKNVLRGLHFQNNPAAHSKVVSCIDGKVLDFCLDLRASSPSYKKHISMELDSETPQLLFLPKGIAHGFLTISKSATLLYKTDSVYSPENDSGILWSSIGLTLPNDDFIVSERDKAFISLSEFESDFI</sequence>
<dbReference type="RefSeq" id="WP_120355046.1">
    <property type="nucleotide sequence ID" value="NZ_RAQO01000006.1"/>
</dbReference>
<protein>
    <recommendedName>
        <fullName evidence="4">dTDP-4-dehydrorhamnose 3,5-epimerase</fullName>
        <ecNumber evidence="3">5.1.3.13</ecNumber>
    </recommendedName>
    <alternativeName>
        <fullName evidence="6">Thymidine diphospho-4-keto-rhamnose 3,5-epimerase</fullName>
    </alternativeName>
    <alternativeName>
        <fullName evidence="5">dTDP-4-keto-6-deoxyglucose 3,5-epimerase</fullName>
    </alternativeName>
    <alternativeName>
        <fullName evidence="7">dTDP-6-deoxy-D-xylo-4-hexulose 3,5-epimerase</fullName>
    </alternativeName>
</protein>
<dbReference type="Gene3D" id="2.60.120.10">
    <property type="entry name" value="Jelly Rolls"/>
    <property type="match status" value="1"/>
</dbReference>
<dbReference type="InterPro" id="IPR011051">
    <property type="entry name" value="RmlC_Cupin_sf"/>
</dbReference>
<dbReference type="OrthoDB" id="9800680at2"/>
<dbReference type="GO" id="GO:0019305">
    <property type="term" value="P:dTDP-rhamnose biosynthetic process"/>
    <property type="evidence" value="ECO:0007669"/>
    <property type="project" value="TreeGrafter"/>
</dbReference>
<dbReference type="AlphaFoldDB" id="A0A420EAU8"/>
<dbReference type="GO" id="GO:0000271">
    <property type="term" value="P:polysaccharide biosynthetic process"/>
    <property type="evidence" value="ECO:0007669"/>
    <property type="project" value="TreeGrafter"/>
</dbReference>
<proteinExistence type="predicted"/>
<dbReference type="Proteomes" id="UP000286482">
    <property type="component" value="Unassembled WGS sequence"/>
</dbReference>
<dbReference type="PANTHER" id="PTHR21047:SF2">
    <property type="entry name" value="THYMIDINE DIPHOSPHO-4-KETO-RHAMNOSE 3,5-EPIMERASE"/>
    <property type="match status" value="1"/>
</dbReference>
<evidence type="ECO:0000256" key="3">
    <source>
        <dbReference type="ARBA" id="ARBA00012098"/>
    </source>
</evidence>
<evidence type="ECO:0000256" key="8">
    <source>
        <dbReference type="PIRSR" id="PIRSR600888-1"/>
    </source>
</evidence>
<organism evidence="10 11">
    <name type="scientific">Alginatibacterium sediminis</name>
    <dbReference type="NCBI Taxonomy" id="2164068"/>
    <lineage>
        <taxon>Bacteria</taxon>
        <taxon>Pseudomonadati</taxon>
        <taxon>Pseudomonadota</taxon>
        <taxon>Gammaproteobacteria</taxon>
        <taxon>Alteromonadales</taxon>
        <taxon>Alteromonadaceae</taxon>
        <taxon>Alginatibacterium</taxon>
    </lineage>
</organism>
<accession>A0A420EAU8</accession>
<evidence type="ECO:0000256" key="7">
    <source>
        <dbReference type="ARBA" id="ARBA00033311"/>
    </source>
</evidence>
<evidence type="ECO:0000313" key="11">
    <source>
        <dbReference type="Proteomes" id="UP000286482"/>
    </source>
</evidence>
<dbReference type="PANTHER" id="PTHR21047">
    <property type="entry name" value="DTDP-6-DEOXY-D-GLUCOSE-3,5 EPIMERASE"/>
    <property type="match status" value="1"/>
</dbReference>
<comment type="catalytic activity">
    <reaction evidence="1">
        <text>dTDP-4-dehydro-6-deoxy-alpha-D-glucose = dTDP-4-dehydro-beta-L-rhamnose</text>
        <dbReference type="Rhea" id="RHEA:16969"/>
        <dbReference type="ChEBI" id="CHEBI:57649"/>
        <dbReference type="ChEBI" id="CHEBI:62830"/>
        <dbReference type="EC" id="5.1.3.13"/>
    </reaction>
</comment>
<evidence type="ECO:0000256" key="5">
    <source>
        <dbReference type="ARBA" id="ARBA00029758"/>
    </source>
</evidence>
<gene>
    <name evidence="10" type="ORF">DBZ36_11200</name>
</gene>
<keyword evidence="11" id="KW-1185">Reference proteome</keyword>
<dbReference type="GO" id="GO:0005829">
    <property type="term" value="C:cytosol"/>
    <property type="evidence" value="ECO:0007669"/>
    <property type="project" value="TreeGrafter"/>
</dbReference>
<feature type="active site" description="Proton acceptor" evidence="8">
    <location>
        <position position="62"/>
    </location>
</feature>
<dbReference type="Pfam" id="PF00908">
    <property type="entry name" value="dTDP_sugar_isom"/>
    <property type="match status" value="1"/>
</dbReference>
<feature type="site" description="Participates in a stacking interaction with the thymidine ring of dTDP-4-oxo-6-deoxyglucose" evidence="9">
    <location>
        <position position="138"/>
    </location>
</feature>
<comment type="caution">
    <text evidence="10">The sequence shown here is derived from an EMBL/GenBank/DDBJ whole genome shotgun (WGS) entry which is preliminary data.</text>
</comment>
<dbReference type="GO" id="GO:0008830">
    <property type="term" value="F:dTDP-4-dehydrorhamnose 3,5-epimerase activity"/>
    <property type="evidence" value="ECO:0007669"/>
    <property type="project" value="UniProtKB-EC"/>
</dbReference>
<reference evidence="10 11" key="1">
    <citation type="submission" date="2018-09" db="EMBL/GenBank/DDBJ databases">
        <authorList>
            <person name="Wang Z."/>
        </authorList>
    </citation>
    <scope>NUCLEOTIDE SEQUENCE [LARGE SCALE GENOMIC DNA]</scope>
    <source>
        <strain evidence="10 11">ALS 81</strain>
    </source>
</reference>
<evidence type="ECO:0000256" key="9">
    <source>
        <dbReference type="PIRSR" id="PIRSR600888-3"/>
    </source>
</evidence>
<dbReference type="SUPFAM" id="SSF51182">
    <property type="entry name" value="RmlC-like cupins"/>
    <property type="match status" value="1"/>
</dbReference>
<dbReference type="EC" id="5.1.3.13" evidence="3"/>
<dbReference type="CDD" id="cd00438">
    <property type="entry name" value="cupin_RmlC"/>
    <property type="match status" value="1"/>
</dbReference>
<dbReference type="InterPro" id="IPR000888">
    <property type="entry name" value="RmlC-like"/>
</dbReference>
<dbReference type="InterPro" id="IPR014710">
    <property type="entry name" value="RmlC-like_jellyroll"/>
</dbReference>
<evidence type="ECO:0000256" key="6">
    <source>
        <dbReference type="ARBA" id="ARBA00031424"/>
    </source>
</evidence>
<evidence type="ECO:0000313" key="10">
    <source>
        <dbReference type="EMBL" id="RKF17819.1"/>
    </source>
</evidence>
<name>A0A420EAU8_9ALTE</name>